<evidence type="ECO:0000313" key="2">
    <source>
        <dbReference type="EMBL" id="KYQ49043.1"/>
    </source>
</evidence>
<reference evidence="2 3" key="1">
    <citation type="submission" date="2015-09" db="EMBL/GenBank/DDBJ databases">
        <title>Trachymyrmex zeteki WGS genome.</title>
        <authorList>
            <person name="Nygaard S."/>
            <person name="Hu H."/>
            <person name="Boomsma J."/>
            <person name="Zhang G."/>
        </authorList>
    </citation>
    <scope>NUCLEOTIDE SEQUENCE [LARGE SCALE GENOMIC DNA]</scope>
    <source>
        <strain evidence="2">Tzet28-1</strain>
        <tissue evidence="2">Whole body</tissue>
    </source>
</reference>
<evidence type="ECO:0000256" key="1">
    <source>
        <dbReference type="SAM" id="MobiDB-lite"/>
    </source>
</evidence>
<dbReference type="KEGG" id="mzt:108728486"/>
<dbReference type="OrthoDB" id="7684305at2759"/>
<evidence type="ECO:0000313" key="3">
    <source>
        <dbReference type="Proteomes" id="UP000075809"/>
    </source>
</evidence>
<proteinExistence type="predicted"/>
<name>A0A151WMI0_9HYME</name>
<accession>A0A151WMI0</accession>
<feature type="compositionally biased region" description="Basic and acidic residues" evidence="1">
    <location>
        <begin position="135"/>
        <end position="148"/>
    </location>
</feature>
<feature type="compositionally biased region" description="Polar residues" evidence="1">
    <location>
        <begin position="12"/>
        <end position="24"/>
    </location>
</feature>
<dbReference type="EMBL" id="KQ982944">
    <property type="protein sequence ID" value="KYQ49043.1"/>
    <property type="molecule type" value="Genomic_DNA"/>
</dbReference>
<gene>
    <name evidence="2" type="ORF">ALC60_12100</name>
</gene>
<feature type="region of interest" description="Disordered" evidence="1">
    <location>
        <begin position="1"/>
        <end position="153"/>
    </location>
</feature>
<organism evidence="2 3">
    <name type="scientific">Mycetomoellerius zeteki</name>
    <dbReference type="NCBI Taxonomy" id="64791"/>
    <lineage>
        <taxon>Eukaryota</taxon>
        <taxon>Metazoa</taxon>
        <taxon>Ecdysozoa</taxon>
        <taxon>Arthropoda</taxon>
        <taxon>Hexapoda</taxon>
        <taxon>Insecta</taxon>
        <taxon>Pterygota</taxon>
        <taxon>Neoptera</taxon>
        <taxon>Endopterygota</taxon>
        <taxon>Hymenoptera</taxon>
        <taxon>Apocrita</taxon>
        <taxon>Aculeata</taxon>
        <taxon>Formicoidea</taxon>
        <taxon>Formicidae</taxon>
        <taxon>Myrmicinae</taxon>
        <taxon>Mycetomoellerius</taxon>
    </lineage>
</organism>
<dbReference type="AlphaFoldDB" id="A0A151WMI0"/>
<sequence length="445" mass="51177">MASRKPRIQPRLTKTQALRQSRSATVVKEYEQKETGRQPQPVLTVPSRRRQYTPAEPRRVDFARPTMTKAMLARVKHAEKFKQEYERKREESMPRRRPRRTPAPIGGDPRFGRERLLPRHAPTVSPPISPPRPARRPERRVTPERRAPEPLPAIPERTRELARSMHAQVIQAEPVGEGPIDSIVIPPKSVNENRTTIVSIPQPTAVSVEAATSEVANRSIQVISETLDEQDAAEAVTVQGKLEDLQQARRDFVIAVANVGGNAVRLAEEERPRYIYRVPDIESEMFRVEYGREHPTVVAAREFAQQSMAGIRAREAARRTKREFERIAQEPLPEDLRFDVPFEEEFLREGDISWEEEEDIPIVSRIKTTMRDIPRREAPYEYPPFDPEELERFFDVEQYPSSLPRGPPPGREHLPPDLWELEDPWATCGVCPQPEISDLIHFESP</sequence>
<protein>
    <submittedName>
        <fullName evidence="2">Uncharacterized protein</fullName>
    </submittedName>
</protein>
<feature type="compositionally biased region" description="Basic and acidic residues" evidence="1">
    <location>
        <begin position="76"/>
        <end position="94"/>
    </location>
</feature>
<dbReference type="Proteomes" id="UP000075809">
    <property type="component" value="Unassembled WGS sequence"/>
</dbReference>
<keyword evidence="3" id="KW-1185">Reference proteome</keyword>